<dbReference type="GO" id="GO:0030490">
    <property type="term" value="P:maturation of SSU-rRNA"/>
    <property type="evidence" value="ECO:0007669"/>
    <property type="project" value="UniProtKB-UniRule"/>
</dbReference>
<gene>
    <name evidence="2 3" type="primary">rbfA</name>
    <name evidence="3" type="ORF">GC105_08520</name>
</gene>
<protein>
    <recommendedName>
        <fullName evidence="2">Ribosome-binding factor A</fullName>
    </recommendedName>
</protein>
<dbReference type="NCBIfam" id="TIGR00082">
    <property type="entry name" value="rbfA"/>
    <property type="match status" value="1"/>
</dbReference>
<comment type="subunit">
    <text evidence="2">Monomer. Binds 30S ribosomal subunits, but not 50S ribosomal subunits or 70S ribosomes.</text>
</comment>
<dbReference type="GO" id="GO:0043024">
    <property type="term" value="F:ribosomal small subunit binding"/>
    <property type="evidence" value="ECO:0007669"/>
    <property type="project" value="TreeGrafter"/>
</dbReference>
<dbReference type="PANTHER" id="PTHR33515">
    <property type="entry name" value="RIBOSOME-BINDING FACTOR A, CHLOROPLASTIC-RELATED"/>
    <property type="match status" value="1"/>
</dbReference>
<dbReference type="RefSeq" id="WP_152803683.1">
    <property type="nucleotide sequence ID" value="NZ_WHNX01000011.1"/>
</dbReference>
<name>A0A6A7K8V5_9FIRM</name>
<dbReference type="EMBL" id="WHNX01000011">
    <property type="protein sequence ID" value="MPW25832.1"/>
    <property type="molecule type" value="Genomic_DNA"/>
</dbReference>
<keyword evidence="2" id="KW-0963">Cytoplasm</keyword>
<dbReference type="InterPro" id="IPR015946">
    <property type="entry name" value="KH_dom-like_a/b"/>
</dbReference>
<reference evidence="3 4" key="1">
    <citation type="submission" date="2019-10" db="EMBL/GenBank/DDBJ databases">
        <title>Alkalibaculum tamaniensis sp.nov., a new alkaliphilic acetogen, isolated on methoxylated aromatics from a mud volcano.</title>
        <authorList>
            <person name="Khomyakova M.A."/>
            <person name="Merkel A.Y."/>
            <person name="Bonch-Osmolovskaya E.A."/>
            <person name="Slobodkin A.I."/>
        </authorList>
    </citation>
    <scope>NUCLEOTIDE SEQUENCE [LARGE SCALE GENOMIC DNA]</scope>
    <source>
        <strain evidence="3 4">M08DMB</strain>
    </source>
</reference>
<comment type="function">
    <text evidence="2">One of several proteins that assist in the late maturation steps of the functional core of the 30S ribosomal subunit. Associates with free 30S ribosomal subunits (but not with 30S subunits that are part of 70S ribosomes or polysomes). Required for efficient processing of 16S rRNA. May interact with the 5'-terminal helix region of 16S rRNA.</text>
</comment>
<dbReference type="Gene3D" id="3.30.300.20">
    <property type="match status" value="1"/>
</dbReference>
<dbReference type="AlphaFoldDB" id="A0A6A7K8V5"/>
<evidence type="ECO:0000313" key="4">
    <source>
        <dbReference type="Proteomes" id="UP000440004"/>
    </source>
</evidence>
<comment type="similarity">
    <text evidence="2">Belongs to the RbfA family.</text>
</comment>
<keyword evidence="1 2" id="KW-0690">Ribosome biogenesis</keyword>
<evidence type="ECO:0000256" key="2">
    <source>
        <dbReference type="HAMAP-Rule" id="MF_00003"/>
    </source>
</evidence>
<dbReference type="InterPro" id="IPR023799">
    <property type="entry name" value="RbfA_dom_sf"/>
</dbReference>
<evidence type="ECO:0000313" key="3">
    <source>
        <dbReference type="EMBL" id="MPW25832.1"/>
    </source>
</evidence>
<accession>A0A6A7K8V5</accession>
<comment type="subcellular location">
    <subcellularLocation>
        <location evidence="2">Cytoplasm</location>
    </subcellularLocation>
</comment>
<dbReference type="Proteomes" id="UP000440004">
    <property type="component" value="Unassembled WGS sequence"/>
</dbReference>
<sequence length="118" mass="13684">MSNRIQKINETLKQELSYLIRNLKDPRLNNDILSVIRVEATGDLRYAKVYISIFQEDGNKKQVLEILTKSSGYLRKQIGKKLTTHYTPELLFEIDSSIEYGAHIGELLKKLDKSEKEN</sequence>
<keyword evidence="4" id="KW-1185">Reference proteome</keyword>
<dbReference type="PANTHER" id="PTHR33515:SF1">
    <property type="entry name" value="RIBOSOME-BINDING FACTOR A, CHLOROPLASTIC-RELATED"/>
    <property type="match status" value="1"/>
</dbReference>
<dbReference type="Pfam" id="PF02033">
    <property type="entry name" value="RBFA"/>
    <property type="match status" value="1"/>
</dbReference>
<evidence type="ECO:0000256" key="1">
    <source>
        <dbReference type="ARBA" id="ARBA00022517"/>
    </source>
</evidence>
<proteinExistence type="inferred from homology"/>
<dbReference type="HAMAP" id="MF_00003">
    <property type="entry name" value="RbfA"/>
    <property type="match status" value="1"/>
</dbReference>
<organism evidence="3 4">
    <name type="scientific">Alkalibaculum sporogenes</name>
    <dbReference type="NCBI Taxonomy" id="2655001"/>
    <lineage>
        <taxon>Bacteria</taxon>
        <taxon>Bacillati</taxon>
        <taxon>Bacillota</taxon>
        <taxon>Clostridia</taxon>
        <taxon>Eubacteriales</taxon>
        <taxon>Eubacteriaceae</taxon>
        <taxon>Alkalibaculum</taxon>
    </lineage>
</organism>
<dbReference type="SUPFAM" id="SSF89919">
    <property type="entry name" value="Ribosome-binding factor A, RbfA"/>
    <property type="match status" value="1"/>
</dbReference>
<dbReference type="InterPro" id="IPR000238">
    <property type="entry name" value="RbfA"/>
</dbReference>
<comment type="caution">
    <text evidence="3">The sequence shown here is derived from an EMBL/GenBank/DDBJ whole genome shotgun (WGS) entry which is preliminary data.</text>
</comment>
<dbReference type="GO" id="GO:0005829">
    <property type="term" value="C:cytosol"/>
    <property type="evidence" value="ECO:0007669"/>
    <property type="project" value="TreeGrafter"/>
</dbReference>